<comment type="caution">
    <text evidence="1">The sequence shown here is derived from an EMBL/GenBank/DDBJ whole genome shotgun (WGS) entry which is preliminary data.</text>
</comment>
<name>A0A2N0P4R7_9GLOM</name>
<organism evidence="1 2">
    <name type="scientific">Rhizophagus irregularis</name>
    <dbReference type="NCBI Taxonomy" id="588596"/>
    <lineage>
        <taxon>Eukaryota</taxon>
        <taxon>Fungi</taxon>
        <taxon>Fungi incertae sedis</taxon>
        <taxon>Mucoromycota</taxon>
        <taxon>Glomeromycotina</taxon>
        <taxon>Glomeromycetes</taxon>
        <taxon>Glomerales</taxon>
        <taxon>Glomeraceae</taxon>
        <taxon>Rhizophagus</taxon>
    </lineage>
</organism>
<dbReference type="VEuPathDB" id="FungiDB:FUN_018397"/>
<evidence type="ECO:0000313" key="2">
    <source>
        <dbReference type="Proteomes" id="UP000232722"/>
    </source>
</evidence>
<accession>A0A2N0P4R7</accession>
<sequence length="1032" mass="120193">MPKHRSITVNLVDIGSIIEAFHYGPYSCYWWKTSTDKENVTFFPFRIGQKTKTCLNNHDFFVTIVIGNRNSTYLPGYLCQSDSYVSQIESDPSKAISSVYAQIFENGMRFSGPLVLGWQEEDIIHQLLRDVSFVPISIFVDSLKIFVYGIGISSQVNLFNAGPGYKSSFTHKFDGNKQAIYVSKIEDDKCVLEIYQDNQMKTKFEGETPIDVNQLFGLEHFSVQSLIRQHKVKLPTCLPKNWNDYSIMKQFYDYHLKRRTIANLNWHQFFLDWLEQESPIVELYSQLQILYPKNHQFSDRELRAWQSMLRDVGTHNVTPWSNKESEYQFWSRSSQPEQDRATLQQLSKIGFLTSTPAYMPNKTKIFWNSFRRALDDNKQNCDGKRRVLSIIADEFSYSELETNLNVGRHTISESRKHARINGYGAPPLLKPIIHRVKLKEEMLSQFELFFADKNNVNMSSYKTDNKTGLPVLYLQDCKKALWKKFHEQYPDGMQRTSFMTRLEGGRFQYKEDLGGLCMTCNECGYLVFDEIEKIIEMHVTDSDYTKKLQIDDMGNAIHIPYVSHCLRYAFGDCDQDHPKICQSCEGLFEFFEKLQNNLNVMHHQMLEEYQKQLISFMSHHARKTYLNTQLISNLLQLDSDGALLIVDYKMRILPKSARETKSEFFGKRGWSLHSILVYTKNSETNNLDIQAFDHWSNDTKQDAWFTASSLHSVIETLEKKPSWITIISDNSPHYHNTELMIILSYWKEWYDVSIKNWIFLEAGEAKTTIDSHHAQITHAIKRYVKLGYDITSGENIEDAIKDLAGTHVAHIQPNRFQDRKSTLGTIQGITNWSEWAWPTESDAGYIYARALPGFGLWNKFSPNKIQKITKERIFDKPDPMITQHTKPNKPWIASSVKEKDDDTEIKENNELNDETIGAINLPTDTVPKLKSHELFYKGWALKENQKTRTPVKRIIPEVKELLECMFHIGTVNPRQKMSAKEMRDELLRRGHEGEINLDDIPKESTINNWITTFSRKWKQSMALRNMEEAGHT</sequence>
<reference evidence="1 2" key="2">
    <citation type="submission" date="2017-09" db="EMBL/GenBank/DDBJ databases">
        <title>Extensive intraspecific genome diversity in a model arbuscular mycorrhizal fungus.</title>
        <authorList>
            <person name="Chen E.C."/>
            <person name="Morin E."/>
            <person name="Beaudet D."/>
            <person name="Noel J."/>
            <person name="Ndikumana S."/>
            <person name="Charron P."/>
            <person name="St-Onge C."/>
            <person name="Giorgi J."/>
            <person name="Grigoriev I.V."/>
            <person name="Roux C."/>
            <person name="Martin F.M."/>
            <person name="Corradi N."/>
        </authorList>
    </citation>
    <scope>NUCLEOTIDE SEQUENCE [LARGE SCALE GENOMIC DNA]</scope>
    <source>
        <strain evidence="1 2">A5</strain>
    </source>
</reference>
<dbReference type="VEuPathDB" id="FungiDB:RhiirA1_453154"/>
<dbReference type="Proteomes" id="UP000232722">
    <property type="component" value="Unassembled WGS sequence"/>
</dbReference>
<evidence type="ECO:0000313" key="1">
    <source>
        <dbReference type="EMBL" id="PKC01834.1"/>
    </source>
</evidence>
<gene>
    <name evidence="1" type="ORF">RhiirA5_426104</name>
</gene>
<dbReference type="EMBL" id="LLXJ01001508">
    <property type="protein sequence ID" value="PKC01834.1"/>
    <property type="molecule type" value="Genomic_DNA"/>
</dbReference>
<proteinExistence type="predicted"/>
<dbReference type="AlphaFoldDB" id="A0A2N0P4R7"/>
<reference evidence="1 2" key="1">
    <citation type="submission" date="2016-04" db="EMBL/GenBank/DDBJ databases">
        <title>Genome analyses suggest a sexual origin of heterokaryosis in a supposedly ancient asexual fungus.</title>
        <authorList>
            <person name="Ropars J."/>
            <person name="Sedzielewska K."/>
            <person name="Noel J."/>
            <person name="Charron P."/>
            <person name="Farinelli L."/>
            <person name="Marton T."/>
            <person name="Kruger M."/>
            <person name="Pelin A."/>
            <person name="Brachmann A."/>
            <person name="Corradi N."/>
        </authorList>
    </citation>
    <scope>NUCLEOTIDE SEQUENCE [LARGE SCALE GENOMIC DNA]</scope>
    <source>
        <strain evidence="1 2">A5</strain>
    </source>
</reference>
<dbReference type="VEuPathDB" id="FungiDB:RhiirFUN_022785"/>
<protein>
    <submittedName>
        <fullName evidence="1">Uncharacterized protein</fullName>
    </submittedName>
</protein>